<dbReference type="SMART" id="SM00065">
    <property type="entry name" value="GAF"/>
    <property type="match status" value="1"/>
</dbReference>
<organism evidence="2 3">
    <name type="scientific">Almyronema epifaneia S1</name>
    <dbReference type="NCBI Taxonomy" id="2991925"/>
    <lineage>
        <taxon>Bacteria</taxon>
        <taxon>Bacillati</taxon>
        <taxon>Cyanobacteriota</taxon>
        <taxon>Cyanophyceae</taxon>
        <taxon>Nodosilineales</taxon>
        <taxon>Nodosilineaceae</taxon>
        <taxon>Almyronema</taxon>
        <taxon>Almyronema epifaneia</taxon>
    </lineage>
</organism>
<evidence type="ECO:0000313" key="3">
    <source>
        <dbReference type="Proteomes" id="UP001600165"/>
    </source>
</evidence>
<evidence type="ECO:0000259" key="1">
    <source>
        <dbReference type="PROSITE" id="PS50046"/>
    </source>
</evidence>
<proteinExistence type="predicted"/>
<dbReference type="RefSeq" id="WP_377960802.1">
    <property type="nucleotide sequence ID" value="NZ_JBHZOL010000009.1"/>
</dbReference>
<sequence>MPNSPFLNQRFNALQQAAYQLSSCTDQLFLQIEQQQTLASIIDRIRSSLDLNIIFKTTVTEIRQLLSADRVVVFRFQPDNHRDAGEFVAEDVGAEFSSVLASQASSDCFDSQLAAFRSQAHLTPGQVQAIADIYEAGLSDCHLQVFEQLQIRANLTVPVLKGDKLWCLLCIHQCSHPRRWQLSEIEFVQKIADHFTIALQQAEYLDQLQDKATLIAQARAQEKALIRQKALVKITNRIRQSLDWEVICETATEEVRQLLEADRVTIYRFNADWSGNFLFESVAAGWKLLVGASPSIEDT</sequence>
<dbReference type="SUPFAM" id="SSF55781">
    <property type="entry name" value="GAF domain-like"/>
    <property type="match status" value="2"/>
</dbReference>
<keyword evidence="3" id="KW-1185">Reference proteome</keyword>
<evidence type="ECO:0000313" key="2">
    <source>
        <dbReference type="EMBL" id="MFE4104980.1"/>
    </source>
</evidence>
<comment type="caution">
    <text evidence="2">The sequence shown here is derived from an EMBL/GenBank/DDBJ whole genome shotgun (WGS) entry which is preliminary data.</text>
</comment>
<dbReference type="Proteomes" id="UP001600165">
    <property type="component" value="Unassembled WGS sequence"/>
</dbReference>
<gene>
    <name evidence="2" type="ORF">ACFVKH_01735</name>
</gene>
<dbReference type="Pfam" id="PF01590">
    <property type="entry name" value="GAF"/>
    <property type="match status" value="2"/>
</dbReference>
<protein>
    <submittedName>
        <fullName evidence="2">GAF domain-containing protein</fullName>
    </submittedName>
</protein>
<accession>A0ABW6IBD1</accession>
<reference evidence="2 3" key="1">
    <citation type="submission" date="2024-10" db="EMBL/GenBank/DDBJ databases">
        <authorList>
            <person name="Ratan Roy A."/>
            <person name="Morales Sandoval P.H."/>
            <person name="De Los Santos Villalobos S."/>
            <person name="Chakraborty S."/>
            <person name="Mukherjee J."/>
        </authorList>
    </citation>
    <scope>NUCLEOTIDE SEQUENCE [LARGE SCALE GENOMIC DNA]</scope>
    <source>
        <strain evidence="2 3">S1</strain>
    </source>
</reference>
<feature type="non-terminal residue" evidence="2">
    <location>
        <position position="299"/>
    </location>
</feature>
<feature type="domain" description="Phytochrome chromophore attachment site" evidence="1">
    <location>
        <begin position="243"/>
        <end position="299"/>
    </location>
</feature>
<feature type="domain" description="Phytochrome chromophore attachment site" evidence="1">
    <location>
        <begin position="50"/>
        <end position="194"/>
    </location>
</feature>
<dbReference type="PROSITE" id="PS50046">
    <property type="entry name" value="PHYTOCHROME_2"/>
    <property type="match status" value="2"/>
</dbReference>
<dbReference type="InterPro" id="IPR029016">
    <property type="entry name" value="GAF-like_dom_sf"/>
</dbReference>
<dbReference type="InterPro" id="IPR016132">
    <property type="entry name" value="Phyto_chromo_attachment"/>
</dbReference>
<name>A0ABW6IBD1_9CYAN</name>
<dbReference type="InterPro" id="IPR003018">
    <property type="entry name" value="GAF"/>
</dbReference>
<dbReference type="Gene3D" id="3.30.450.40">
    <property type="match status" value="2"/>
</dbReference>
<dbReference type="EMBL" id="JBHZOL010000009">
    <property type="protein sequence ID" value="MFE4104980.1"/>
    <property type="molecule type" value="Genomic_DNA"/>
</dbReference>